<evidence type="ECO:0000256" key="3">
    <source>
        <dbReference type="ARBA" id="ARBA00022475"/>
    </source>
</evidence>
<keyword evidence="5" id="KW-1133">Transmembrane helix</keyword>
<keyword evidence="6" id="KW-0472">Membrane</keyword>
<dbReference type="STRING" id="502025.Hoch_3535"/>
<dbReference type="HOGENOM" id="CLU_086615_6_1_7"/>
<keyword evidence="3" id="KW-1003">Cell membrane</keyword>
<dbReference type="eggNOG" id="COG1863">
    <property type="taxonomic scope" value="Bacteria"/>
</dbReference>
<dbReference type="PANTHER" id="PTHR34584:SF1">
    <property type="entry name" value="NA(+)_H(+) ANTIPORTER SUBUNIT E1"/>
    <property type="match status" value="1"/>
</dbReference>
<dbReference type="RefSeq" id="WP_012828636.1">
    <property type="nucleotide sequence ID" value="NC_013440.1"/>
</dbReference>
<evidence type="ECO:0000256" key="1">
    <source>
        <dbReference type="ARBA" id="ARBA00004651"/>
    </source>
</evidence>
<keyword evidence="4" id="KW-0812">Transmembrane</keyword>
<evidence type="ECO:0000256" key="2">
    <source>
        <dbReference type="ARBA" id="ARBA00006228"/>
    </source>
</evidence>
<dbReference type="AlphaFoldDB" id="D0LWA5"/>
<dbReference type="InterPro" id="IPR002758">
    <property type="entry name" value="Cation_antiport_E"/>
</dbReference>
<organism evidence="7 8">
    <name type="scientific">Haliangium ochraceum (strain DSM 14365 / JCM 11303 / SMP-2)</name>
    <dbReference type="NCBI Taxonomy" id="502025"/>
    <lineage>
        <taxon>Bacteria</taxon>
        <taxon>Pseudomonadati</taxon>
        <taxon>Myxococcota</taxon>
        <taxon>Polyangia</taxon>
        <taxon>Haliangiales</taxon>
        <taxon>Kofleriaceae</taxon>
        <taxon>Haliangium</taxon>
    </lineage>
</organism>
<evidence type="ECO:0000256" key="4">
    <source>
        <dbReference type="ARBA" id="ARBA00022692"/>
    </source>
</evidence>
<dbReference type="OrthoDB" id="9807187at2"/>
<name>D0LWA5_HALO1</name>
<evidence type="ECO:0000256" key="6">
    <source>
        <dbReference type="ARBA" id="ARBA00023136"/>
    </source>
</evidence>
<evidence type="ECO:0000313" key="7">
    <source>
        <dbReference type="EMBL" id="ACY16037.1"/>
    </source>
</evidence>
<proteinExistence type="inferred from homology"/>
<comment type="subcellular location">
    <subcellularLocation>
        <location evidence="1">Cell membrane</location>
        <topology evidence="1">Multi-pass membrane protein</topology>
    </subcellularLocation>
</comment>
<keyword evidence="8" id="KW-1185">Reference proteome</keyword>
<dbReference type="EMBL" id="CP001804">
    <property type="protein sequence ID" value="ACY16037.1"/>
    <property type="molecule type" value="Genomic_DNA"/>
</dbReference>
<accession>D0LWA5</accession>
<evidence type="ECO:0000256" key="5">
    <source>
        <dbReference type="ARBA" id="ARBA00022989"/>
    </source>
</evidence>
<dbReference type="Pfam" id="PF01899">
    <property type="entry name" value="MNHE"/>
    <property type="match status" value="1"/>
</dbReference>
<sequence length="111" mass="12367">MRVLAKLPKLVVLTGFVTWQLLYSSLLIAWDVLTPRAHRAPGIVAVPLDAETDFEIAAVANLITLTPGTVSIDVSSDRKYLYVHCMFASDPEAVRQSIKTGFERRVLELLR</sequence>
<reference evidence="7 8" key="1">
    <citation type="journal article" date="2010" name="Stand. Genomic Sci.">
        <title>Complete genome sequence of Haliangium ochraceum type strain (SMP-2).</title>
        <authorList>
            <consortium name="US DOE Joint Genome Institute (JGI-PGF)"/>
            <person name="Ivanova N."/>
            <person name="Daum C."/>
            <person name="Lang E."/>
            <person name="Abt B."/>
            <person name="Kopitz M."/>
            <person name="Saunders E."/>
            <person name="Lapidus A."/>
            <person name="Lucas S."/>
            <person name="Glavina Del Rio T."/>
            <person name="Nolan M."/>
            <person name="Tice H."/>
            <person name="Copeland A."/>
            <person name="Cheng J.F."/>
            <person name="Chen F."/>
            <person name="Bruce D."/>
            <person name="Goodwin L."/>
            <person name="Pitluck S."/>
            <person name="Mavromatis K."/>
            <person name="Pati A."/>
            <person name="Mikhailova N."/>
            <person name="Chen A."/>
            <person name="Palaniappan K."/>
            <person name="Land M."/>
            <person name="Hauser L."/>
            <person name="Chang Y.J."/>
            <person name="Jeffries C.D."/>
            <person name="Detter J.C."/>
            <person name="Brettin T."/>
            <person name="Rohde M."/>
            <person name="Goker M."/>
            <person name="Bristow J."/>
            <person name="Markowitz V."/>
            <person name="Eisen J.A."/>
            <person name="Hugenholtz P."/>
            <person name="Kyrpides N.C."/>
            <person name="Klenk H.P."/>
        </authorList>
    </citation>
    <scope>NUCLEOTIDE SEQUENCE [LARGE SCALE GENOMIC DNA]</scope>
    <source>
        <strain evidence="8">DSM 14365 / CIP 107738 / JCM 11303 / AJ 13395 / SMP-2</strain>
    </source>
</reference>
<dbReference type="GO" id="GO:0008324">
    <property type="term" value="F:monoatomic cation transmembrane transporter activity"/>
    <property type="evidence" value="ECO:0007669"/>
    <property type="project" value="InterPro"/>
</dbReference>
<gene>
    <name evidence="7" type="ordered locus">Hoch_3535</name>
</gene>
<comment type="similarity">
    <text evidence="2">Belongs to the CPA3 antiporters (TC 2.A.63) subunit E family.</text>
</comment>
<dbReference type="PANTHER" id="PTHR34584">
    <property type="entry name" value="NA(+)/H(+) ANTIPORTER SUBUNIT E1"/>
    <property type="match status" value="1"/>
</dbReference>
<dbReference type="Proteomes" id="UP000001880">
    <property type="component" value="Chromosome"/>
</dbReference>
<dbReference type="GO" id="GO:0005886">
    <property type="term" value="C:plasma membrane"/>
    <property type="evidence" value="ECO:0007669"/>
    <property type="project" value="UniProtKB-SubCell"/>
</dbReference>
<protein>
    <submittedName>
        <fullName evidence="7">Cation antiporter</fullName>
    </submittedName>
</protein>
<dbReference type="KEGG" id="hoh:Hoch_3535"/>
<evidence type="ECO:0000313" key="8">
    <source>
        <dbReference type="Proteomes" id="UP000001880"/>
    </source>
</evidence>